<gene>
    <name evidence="2" type="ORF">HGRIS_004243</name>
</gene>
<dbReference type="CDD" id="cd18186">
    <property type="entry name" value="BTB_POZ_ZBTB_KLHL-like"/>
    <property type="match status" value="1"/>
</dbReference>
<dbReference type="Proteomes" id="UP001556367">
    <property type="component" value="Unassembled WGS sequence"/>
</dbReference>
<accession>A0ABR3IP75</accession>
<evidence type="ECO:0000259" key="1">
    <source>
        <dbReference type="PROSITE" id="PS50097"/>
    </source>
</evidence>
<keyword evidence="3" id="KW-1185">Reference proteome</keyword>
<name>A0ABR3IP75_9AGAR</name>
<dbReference type="EMBL" id="JASNQZ010000019">
    <property type="protein sequence ID" value="KAL0945090.1"/>
    <property type="molecule type" value="Genomic_DNA"/>
</dbReference>
<evidence type="ECO:0000313" key="3">
    <source>
        <dbReference type="Proteomes" id="UP001556367"/>
    </source>
</evidence>
<dbReference type="SUPFAM" id="SSF54695">
    <property type="entry name" value="POZ domain"/>
    <property type="match status" value="1"/>
</dbReference>
<dbReference type="InterPro" id="IPR011333">
    <property type="entry name" value="SKP1/BTB/POZ_sf"/>
</dbReference>
<evidence type="ECO:0000313" key="2">
    <source>
        <dbReference type="EMBL" id="KAL0945090.1"/>
    </source>
</evidence>
<dbReference type="InterPro" id="IPR000210">
    <property type="entry name" value="BTB/POZ_dom"/>
</dbReference>
<protein>
    <recommendedName>
        <fullName evidence="1">BTB domain-containing protein</fullName>
    </recommendedName>
</protein>
<dbReference type="Pfam" id="PF00651">
    <property type="entry name" value="BTB"/>
    <property type="match status" value="1"/>
</dbReference>
<dbReference type="PROSITE" id="PS50097">
    <property type="entry name" value="BTB"/>
    <property type="match status" value="1"/>
</dbReference>
<reference evidence="3" key="1">
    <citation type="submission" date="2024-06" db="EMBL/GenBank/DDBJ databases">
        <title>Multi-omics analyses provide insights into the biosynthesis of the anticancer antibiotic pleurotin in Hohenbuehelia grisea.</title>
        <authorList>
            <person name="Weaver J.A."/>
            <person name="Alberti F."/>
        </authorList>
    </citation>
    <scope>NUCLEOTIDE SEQUENCE [LARGE SCALE GENOMIC DNA]</scope>
    <source>
        <strain evidence="3">T-177</strain>
    </source>
</reference>
<comment type="caution">
    <text evidence="2">The sequence shown here is derived from an EMBL/GenBank/DDBJ whole genome shotgun (WGS) entry which is preliminary data.</text>
</comment>
<dbReference type="SMART" id="SM00225">
    <property type="entry name" value="BTB"/>
    <property type="match status" value="1"/>
</dbReference>
<proteinExistence type="predicted"/>
<sequence>MAPRKHRSFKSVNLSNDQDLLIDPTAMASQRNPAFASLNVEDIDISEDFPIDNGGDFILCSIDATYFSVHRLILSLASPVFGDMLNIGTDAQKTATDAWTSVAEDAATLGTLLKCIYPSKNPPVLANLEHIALVLRAAHKYEIPKAMEMMGKEITLVPRPVADQNQTQTQNQSLQNRNRSNIARSTVNATHLTEHPLYCYALGRLYNIPSLREAAVKAAAGYIRTQEMFDVADAGCKEVDAMPTAWFRDFKKESMAAYSTHARCFNCNRDYF</sequence>
<organism evidence="2 3">
    <name type="scientific">Hohenbuehelia grisea</name>
    <dbReference type="NCBI Taxonomy" id="104357"/>
    <lineage>
        <taxon>Eukaryota</taxon>
        <taxon>Fungi</taxon>
        <taxon>Dikarya</taxon>
        <taxon>Basidiomycota</taxon>
        <taxon>Agaricomycotina</taxon>
        <taxon>Agaricomycetes</taxon>
        <taxon>Agaricomycetidae</taxon>
        <taxon>Agaricales</taxon>
        <taxon>Pleurotineae</taxon>
        <taxon>Pleurotaceae</taxon>
        <taxon>Hohenbuehelia</taxon>
    </lineage>
</organism>
<dbReference type="Gene3D" id="3.30.710.10">
    <property type="entry name" value="Potassium Channel Kv1.1, Chain A"/>
    <property type="match status" value="1"/>
</dbReference>
<feature type="domain" description="BTB" evidence="1">
    <location>
        <begin position="55"/>
        <end position="120"/>
    </location>
</feature>